<dbReference type="InterPro" id="IPR036879">
    <property type="entry name" value="TF_MADSbox_sf"/>
</dbReference>
<dbReference type="EMBL" id="CAWUPB010001195">
    <property type="protein sequence ID" value="CAK7355378.1"/>
    <property type="molecule type" value="Genomic_DNA"/>
</dbReference>
<sequence>MARNKLPLKKIDNPYRRNITYSKRKAGIIKKATELSVLCGADVGVLMFSPNGRLTSFASNGRIEDIFLRYLDQANVPEVGPVEKEEALQKKLCELDPKLLEKQEKMRSYNPDLVKINSVHDANVYHQFLMDAIRNIQQLKMEILLGEHMELQKSESIQVPPAATRNGHLTAEGLVDSNGNRNPPEDEHQPKEARLPVGPHLSLEYLRTQKHWDLQSGGQSKA</sequence>
<protein>
    <recommendedName>
        <fullName evidence="7">MADS-box domain-containing protein</fullName>
    </recommendedName>
</protein>
<dbReference type="PROSITE" id="PS00350">
    <property type="entry name" value="MADS_BOX_1"/>
    <property type="match status" value="1"/>
</dbReference>
<evidence type="ECO:0000256" key="5">
    <source>
        <dbReference type="ARBA" id="ARBA00023242"/>
    </source>
</evidence>
<keyword evidence="3" id="KW-0238">DNA-binding</keyword>
<feature type="region of interest" description="Disordered" evidence="6">
    <location>
        <begin position="172"/>
        <end position="199"/>
    </location>
</feature>
<name>A0AAV1SQH0_9ROSI</name>
<proteinExistence type="predicted"/>
<dbReference type="AlphaFoldDB" id="A0AAV1SQH0"/>
<comment type="subcellular location">
    <subcellularLocation>
        <location evidence="1">Nucleus</location>
    </subcellularLocation>
</comment>
<dbReference type="PRINTS" id="PR00404">
    <property type="entry name" value="MADSDOMAIN"/>
</dbReference>
<dbReference type="Pfam" id="PF00319">
    <property type="entry name" value="SRF-TF"/>
    <property type="match status" value="1"/>
</dbReference>
<dbReference type="InterPro" id="IPR002100">
    <property type="entry name" value="TF_MADSbox"/>
</dbReference>
<comment type="caution">
    <text evidence="8">The sequence shown here is derived from an EMBL/GenBank/DDBJ whole genome shotgun (WGS) entry which is preliminary data.</text>
</comment>
<dbReference type="PANTHER" id="PTHR48019">
    <property type="entry name" value="SERUM RESPONSE FACTOR HOMOLOG"/>
    <property type="match status" value="1"/>
</dbReference>
<dbReference type="GO" id="GO:0005634">
    <property type="term" value="C:nucleus"/>
    <property type="evidence" value="ECO:0007669"/>
    <property type="project" value="UniProtKB-SubCell"/>
</dbReference>
<evidence type="ECO:0000256" key="4">
    <source>
        <dbReference type="ARBA" id="ARBA00023163"/>
    </source>
</evidence>
<evidence type="ECO:0000256" key="3">
    <source>
        <dbReference type="ARBA" id="ARBA00023125"/>
    </source>
</evidence>
<dbReference type="InterPro" id="IPR050142">
    <property type="entry name" value="MADS-box/MEF2_TF"/>
</dbReference>
<keyword evidence="4" id="KW-0804">Transcription</keyword>
<organism evidence="8 9">
    <name type="scientific">Dovyalis caffra</name>
    <dbReference type="NCBI Taxonomy" id="77055"/>
    <lineage>
        <taxon>Eukaryota</taxon>
        <taxon>Viridiplantae</taxon>
        <taxon>Streptophyta</taxon>
        <taxon>Embryophyta</taxon>
        <taxon>Tracheophyta</taxon>
        <taxon>Spermatophyta</taxon>
        <taxon>Magnoliopsida</taxon>
        <taxon>eudicotyledons</taxon>
        <taxon>Gunneridae</taxon>
        <taxon>Pentapetalae</taxon>
        <taxon>rosids</taxon>
        <taxon>fabids</taxon>
        <taxon>Malpighiales</taxon>
        <taxon>Salicaceae</taxon>
        <taxon>Flacourtieae</taxon>
        <taxon>Dovyalis</taxon>
    </lineage>
</organism>
<feature type="domain" description="MADS-box" evidence="7">
    <location>
        <begin position="1"/>
        <end position="61"/>
    </location>
</feature>
<keyword evidence="2" id="KW-0805">Transcription regulation</keyword>
<evidence type="ECO:0000256" key="1">
    <source>
        <dbReference type="ARBA" id="ARBA00004123"/>
    </source>
</evidence>
<dbReference type="Gene3D" id="3.40.1810.10">
    <property type="entry name" value="Transcription factor, MADS-box"/>
    <property type="match status" value="1"/>
</dbReference>
<evidence type="ECO:0000256" key="6">
    <source>
        <dbReference type="SAM" id="MobiDB-lite"/>
    </source>
</evidence>
<keyword evidence="9" id="KW-1185">Reference proteome</keyword>
<evidence type="ECO:0000313" key="9">
    <source>
        <dbReference type="Proteomes" id="UP001314170"/>
    </source>
</evidence>
<dbReference type="GO" id="GO:0003677">
    <property type="term" value="F:DNA binding"/>
    <property type="evidence" value="ECO:0007669"/>
    <property type="project" value="UniProtKB-KW"/>
</dbReference>
<reference evidence="8 9" key="1">
    <citation type="submission" date="2024-01" db="EMBL/GenBank/DDBJ databases">
        <authorList>
            <person name="Waweru B."/>
        </authorList>
    </citation>
    <scope>NUCLEOTIDE SEQUENCE [LARGE SCALE GENOMIC DNA]</scope>
</reference>
<gene>
    <name evidence="8" type="ORF">DCAF_LOCUS25636</name>
</gene>
<dbReference type="GO" id="GO:0046983">
    <property type="term" value="F:protein dimerization activity"/>
    <property type="evidence" value="ECO:0007669"/>
    <property type="project" value="InterPro"/>
</dbReference>
<evidence type="ECO:0000256" key="2">
    <source>
        <dbReference type="ARBA" id="ARBA00023015"/>
    </source>
</evidence>
<accession>A0AAV1SQH0</accession>
<dbReference type="SUPFAM" id="SSF55455">
    <property type="entry name" value="SRF-like"/>
    <property type="match status" value="1"/>
</dbReference>
<feature type="compositionally biased region" description="Basic and acidic residues" evidence="6">
    <location>
        <begin position="183"/>
        <end position="194"/>
    </location>
</feature>
<evidence type="ECO:0000313" key="8">
    <source>
        <dbReference type="EMBL" id="CAK7355378.1"/>
    </source>
</evidence>
<dbReference type="Proteomes" id="UP001314170">
    <property type="component" value="Unassembled WGS sequence"/>
</dbReference>
<evidence type="ECO:0000259" key="7">
    <source>
        <dbReference type="PROSITE" id="PS50066"/>
    </source>
</evidence>
<keyword evidence="5" id="KW-0539">Nucleus</keyword>
<dbReference type="PROSITE" id="PS50066">
    <property type="entry name" value="MADS_BOX_2"/>
    <property type="match status" value="1"/>
</dbReference>
<dbReference type="SMART" id="SM00432">
    <property type="entry name" value="MADS"/>
    <property type="match status" value="1"/>
</dbReference>